<comment type="caution">
    <text evidence="2">The sequence shown here is derived from an EMBL/GenBank/DDBJ whole genome shotgun (WGS) entry which is preliminary data.</text>
</comment>
<evidence type="ECO:0000313" key="3">
    <source>
        <dbReference type="Proteomes" id="UP000325307"/>
    </source>
</evidence>
<sequence>MDTWGVRWVRCWIVATVKRWFLRVRGMVVRGARRPAPPYASARPRAVPAPPPRRPDNPG</sequence>
<proteinExistence type="predicted"/>
<accession>A0A5A7NUG6</accession>
<feature type="region of interest" description="Disordered" evidence="1">
    <location>
        <begin position="34"/>
        <end position="59"/>
    </location>
</feature>
<dbReference type="EMBL" id="BKDJ01000009">
    <property type="protein sequence ID" value="GER23497.1"/>
    <property type="molecule type" value="Genomic_DNA"/>
</dbReference>
<evidence type="ECO:0000256" key="1">
    <source>
        <dbReference type="SAM" id="MobiDB-lite"/>
    </source>
</evidence>
<evidence type="ECO:0000313" key="2">
    <source>
        <dbReference type="EMBL" id="GER23497.1"/>
    </source>
</evidence>
<protein>
    <submittedName>
        <fullName evidence="2">Uncharacterized protein</fullName>
    </submittedName>
</protein>
<organism evidence="2 3">
    <name type="scientific">Zafaria cholistanensis</name>
    <dbReference type="NCBI Taxonomy" id="1682741"/>
    <lineage>
        <taxon>Bacteria</taxon>
        <taxon>Bacillati</taxon>
        <taxon>Actinomycetota</taxon>
        <taxon>Actinomycetes</taxon>
        <taxon>Micrococcales</taxon>
        <taxon>Micrococcaceae</taxon>
        <taxon>Zafaria</taxon>
    </lineage>
</organism>
<dbReference type="AlphaFoldDB" id="A0A5A7NUG6"/>
<gene>
    <name evidence="2" type="ORF">NCCP1664_19930</name>
</gene>
<feature type="non-terminal residue" evidence="2">
    <location>
        <position position="59"/>
    </location>
</feature>
<name>A0A5A7NUG6_9MICC</name>
<keyword evidence="3" id="KW-1185">Reference proteome</keyword>
<reference evidence="2 3" key="1">
    <citation type="submission" date="2019-09" db="EMBL/GenBank/DDBJ databases">
        <title>Arthrobacter zafarii sp. nov., a moderately thermotolerant and halotolerant actinobacterium isolated from Cholistan desert soil of Pakistan.</title>
        <authorList>
            <person name="Amin A."/>
            <person name="Ahmed I."/>
            <person name="Khalid N."/>
            <person name="Schumann P."/>
            <person name="Busse H.J."/>
            <person name="Khan I.U."/>
            <person name="Li S."/>
            <person name="Li W.J."/>
        </authorList>
    </citation>
    <scope>NUCLEOTIDE SEQUENCE [LARGE SCALE GENOMIC DNA]</scope>
    <source>
        <strain evidence="2 3">NCCP-1664</strain>
    </source>
</reference>
<dbReference type="Proteomes" id="UP000325307">
    <property type="component" value="Unassembled WGS sequence"/>
</dbReference>